<dbReference type="SUPFAM" id="SSF55874">
    <property type="entry name" value="ATPase domain of HSP90 chaperone/DNA topoisomerase II/histidine kinase"/>
    <property type="match status" value="1"/>
</dbReference>
<dbReference type="Gene3D" id="2.60.40.2380">
    <property type="match status" value="1"/>
</dbReference>
<feature type="chain" id="PRO_5016629925" description="histidine kinase" evidence="10">
    <location>
        <begin position="23"/>
        <end position="650"/>
    </location>
</feature>
<keyword evidence="9" id="KW-0812">Transmembrane</keyword>
<dbReference type="PANTHER" id="PTHR44936:SF10">
    <property type="entry name" value="SENSOR PROTEIN RSTB"/>
    <property type="match status" value="1"/>
</dbReference>
<evidence type="ECO:0000313" key="12">
    <source>
        <dbReference type="EMBL" id="RCK42494.1"/>
    </source>
</evidence>
<evidence type="ECO:0000256" key="7">
    <source>
        <dbReference type="ARBA" id="ARBA00022777"/>
    </source>
</evidence>
<feature type="transmembrane region" description="Helical" evidence="9">
    <location>
        <begin position="224"/>
        <end position="247"/>
    </location>
</feature>
<feature type="transmembrane region" description="Helical" evidence="9">
    <location>
        <begin position="314"/>
        <end position="335"/>
    </location>
</feature>
<sequence length="650" mass="72817">MTVVTGLIVIALNVTTIQSAQAQQAPEPNEYSRLKLSSFIHGPIEITPYLRWYVDKTRRMVLSDIRGLPDSAFVMTTGIPSFGYSRDAIWYRLDITVQDKLTTKPLIELNPTYLNFIDVMIVADGTRDPVWQEHLGDHVPASERTYAGSTQVAALPLLDTGDYQMFIRVKSNSANFLRAKLWPAGDLISSLTYRNIATNVFFGIIATLGFAYLALGVMARDPIVVLYGIWVASVGGVVAIVNGVVLSDIQPETPWMNDLLLGQLNVISHAATAFLWLHITGIRKRHPLMFKIYCGYSAMILFFLFGATNDLYTVFGTYIIPSHSVFMALMCLHIIRRLFKNVRNKMSWAFLIVLVMPTGPAIMLQLAHVGLIEATPMRLGLHQFTLLFHIIAMSILMGFRLASMDRERISVAMKAAETTTLVEEQRKLISMLSHEFRTPLAVIQRSAEMLMLRLKNHKGDVMDRLQRIQLQARKLARLVDIFLSKDGIDNQELSLAREVVSVDRFMEEFVANTTREGAEIFLTIHHAEGVEAYIDETLIGLAITNLIETSRRFAHGNPLHLVLQRQSKWLVEIAIPCSGPELDDEEIRLIGAALFRKDVESGSQRSALGLHISQRIVDAHGGSIKLRDRGQSGIELCLLLPIKEPAIKTS</sequence>
<dbReference type="InterPro" id="IPR005467">
    <property type="entry name" value="His_kinase_dom"/>
</dbReference>
<feature type="transmembrane region" description="Helical" evidence="9">
    <location>
        <begin position="379"/>
        <end position="399"/>
    </location>
</feature>
<comment type="catalytic activity">
    <reaction evidence="1">
        <text>ATP + protein L-histidine = ADP + protein N-phospho-L-histidine.</text>
        <dbReference type="EC" id="2.7.13.3"/>
    </reaction>
</comment>
<dbReference type="InterPro" id="IPR036097">
    <property type="entry name" value="HisK_dim/P_sf"/>
</dbReference>
<dbReference type="SMART" id="SM00388">
    <property type="entry name" value="HisKA"/>
    <property type="match status" value="1"/>
</dbReference>
<name>A0A367WM41_9PROT</name>
<reference evidence="12 13" key="1">
    <citation type="submission" date="2014-07" db="EMBL/GenBank/DDBJ databases">
        <title>Draft genome sequence of Thalassospira profundimaris PR54-5.</title>
        <authorList>
            <person name="Lai Q."/>
            <person name="Shao Z."/>
        </authorList>
    </citation>
    <scope>NUCLEOTIDE SEQUENCE [LARGE SCALE GENOMIC DNA]</scope>
    <source>
        <strain evidence="12 13">PR54-5</strain>
    </source>
</reference>
<dbReference type="GO" id="GO:0005524">
    <property type="term" value="F:ATP binding"/>
    <property type="evidence" value="ECO:0007669"/>
    <property type="project" value="UniProtKB-KW"/>
</dbReference>
<feature type="transmembrane region" description="Helical" evidence="9">
    <location>
        <begin position="259"/>
        <end position="278"/>
    </location>
</feature>
<organism evidence="12 13">
    <name type="scientific">Thalassospira profundimaris</name>
    <dbReference type="NCBI Taxonomy" id="502049"/>
    <lineage>
        <taxon>Bacteria</taxon>
        <taxon>Pseudomonadati</taxon>
        <taxon>Pseudomonadota</taxon>
        <taxon>Alphaproteobacteria</taxon>
        <taxon>Rhodospirillales</taxon>
        <taxon>Thalassospiraceae</taxon>
        <taxon>Thalassospira</taxon>
    </lineage>
</organism>
<dbReference type="EC" id="2.7.13.3" evidence="3"/>
<keyword evidence="7" id="KW-0418">Kinase</keyword>
<evidence type="ECO:0000256" key="6">
    <source>
        <dbReference type="ARBA" id="ARBA00022741"/>
    </source>
</evidence>
<dbReference type="Pfam" id="PF02518">
    <property type="entry name" value="HATPase_c"/>
    <property type="match status" value="1"/>
</dbReference>
<feature type="signal peptide" evidence="10">
    <location>
        <begin position="1"/>
        <end position="22"/>
    </location>
</feature>
<keyword evidence="6" id="KW-0547">Nucleotide-binding</keyword>
<dbReference type="EMBL" id="JPWI01000017">
    <property type="protein sequence ID" value="RCK42494.1"/>
    <property type="molecule type" value="Genomic_DNA"/>
</dbReference>
<dbReference type="Proteomes" id="UP000252255">
    <property type="component" value="Unassembled WGS sequence"/>
</dbReference>
<feature type="transmembrane region" description="Helical" evidence="9">
    <location>
        <begin position="347"/>
        <end position="367"/>
    </location>
</feature>
<dbReference type="InterPro" id="IPR011622">
    <property type="entry name" value="7TMR_DISM_rcpt_extracell_dom2"/>
</dbReference>
<keyword evidence="9" id="KW-0472">Membrane</keyword>
<dbReference type="Pfam" id="PF07696">
    <property type="entry name" value="7TMR-DISMED2"/>
    <property type="match status" value="1"/>
</dbReference>
<feature type="transmembrane region" description="Helical" evidence="9">
    <location>
        <begin position="290"/>
        <end position="308"/>
    </location>
</feature>
<dbReference type="Pfam" id="PF07695">
    <property type="entry name" value="7TMR-DISM_7TM"/>
    <property type="match status" value="1"/>
</dbReference>
<comment type="subcellular location">
    <subcellularLocation>
        <location evidence="2">Cell membrane</location>
        <topology evidence="2">Multi-pass membrane protein</topology>
    </subcellularLocation>
</comment>
<evidence type="ECO:0000256" key="1">
    <source>
        <dbReference type="ARBA" id="ARBA00000085"/>
    </source>
</evidence>
<evidence type="ECO:0000313" key="13">
    <source>
        <dbReference type="Proteomes" id="UP000252255"/>
    </source>
</evidence>
<evidence type="ECO:0000256" key="8">
    <source>
        <dbReference type="ARBA" id="ARBA00022840"/>
    </source>
</evidence>
<dbReference type="CDD" id="cd00082">
    <property type="entry name" value="HisKA"/>
    <property type="match status" value="1"/>
</dbReference>
<dbReference type="InterPro" id="IPR011623">
    <property type="entry name" value="7TMR_DISM_rcpt_extracell_dom1"/>
</dbReference>
<evidence type="ECO:0000256" key="3">
    <source>
        <dbReference type="ARBA" id="ARBA00012438"/>
    </source>
</evidence>
<feature type="transmembrane region" description="Helical" evidence="9">
    <location>
        <begin position="196"/>
        <end position="217"/>
    </location>
</feature>
<dbReference type="PANTHER" id="PTHR44936">
    <property type="entry name" value="SENSOR PROTEIN CREC"/>
    <property type="match status" value="1"/>
</dbReference>
<dbReference type="InterPro" id="IPR050980">
    <property type="entry name" value="2C_sensor_his_kinase"/>
</dbReference>
<protein>
    <recommendedName>
        <fullName evidence="3">histidine kinase</fullName>
        <ecNumber evidence="3">2.7.13.3</ecNumber>
    </recommendedName>
</protein>
<dbReference type="GO" id="GO:0000155">
    <property type="term" value="F:phosphorelay sensor kinase activity"/>
    <property type="evidence" value="ECO:0007669"/>
    <property type="project" value="InterPro"/>
</dbReference>
<comment type="caution">
    <text evidence="12">The sequence shown here is derived from an EMBL/GenBank/DDBJ whole genome shotgun (WGS) entry which is preliminary data.</text>
</comment>
<evidence type="ECO:0000259" key="11">
    <source>
        <dbReference type="PROSITE" id="PS50109"/>
    </source>
</evidence>
<keyword evidence="5" id="KW-0808">Transferase</keyword>
<evidence type="ECO:0000256" key="4">
    <source>
        <dbReference type="ARBA" id="ARBA00022475"/>
    </source>
</evidence>
<dbReference type="Gene3D" id="3.30.565.10">
    <property type="entry name" value="Histidine kinase-like ATPase, C-terminal domain"/>
    <property type="match status" value="1"/>
</dbReference>
<evidence type="ECO:0000256" key="5">
    <source>
        <dbReference type="ARBA" id="ARBA00022679"/>
    </source>
</evidence>
<dbReference type="Pfam" id="PF00512">
    <property type="entry name" value="HisKA"/>
    <property type="match status" value="1"/>
</dbReference>
<keyword evidence="4" id="KW-1003">Cell membrane</keyword>
<dbReference type="RefSeq" id="WP_181850413.1">
    <property type="nucleotide sequence ID" value="NZ_JPWI01000017.1"/>
</dbReference>
<accession>A0A367WM41</accession>
<dbReference type="GO" id="GO:0005886">
    <property type="term" value="C:plasma membrane"/>
    <property type="evidence" value="ECO:0007669"/>
    <property type="project" value="UniProtKB-SubCell"/>
</dbReference>
<keyword evidence="10" id="KW-0732">Signal</keyword>
<dbReference type="SUPFAM" id="SSF47384">
    <property type="entry name" value="Homodimeric domain of signal transducing histidine kinase"/>
    <property type="match status" value="1"/>
</dbReference>
<dbReference type="PROSITE" id="PS50109">
    <property type="entry name" value="HIS_KIN"/>
    <property type="match status" value="1"/>
</dbReference>
<evidence type="ECO:0000256" key="10">
    <source>
        <dbReference type="SAM" id="SignalP"/>
    </source>
</evidence>
<dbReference type="InterPro" id="IPR036890">
    <property type="entry name" value="HATPase_C_sf"/>
</dbReference>
<dbReference type="SMART" id="SM00387">
    <property type="entry name" value="HATPase_c"/>
    <property type="match status" value="1"/>
</dbReference>
<proteinExistence type="predicted"/>
<dbReference type="InterPro" id="IPR003594">
    <property type="entry name" value="HATPase_dom"/>
</dbReference>
<keyword evidence="8" id="KW-0067">ATP-binding</keyword>
<gene>
    <name evidence="12" type="ORF">TH30_20545</name>
</gene>
<evidence type="ECO:0000256" key="9">
    <source>
        <dbReference type="SAM" id="Phobius"/>
    </source>
</evidence>
<dbReference type="InterPro" id="IPR003661">
    <property type="entry name" value="HisK_dim/P_dom"/>
</dbReference>
<evidence type="ECO:0000256" key="2">
    <source>
        <dbReference type="ARBA" id="ARBA00004651"/>
    </source>
</evidence>
<dbReference type="AlphaFoldDB" id="A0A367WM41"/>
<keyword evidence="9" id="KW-1133">Transmembrane helix</keyword>
<feature type="domain" description="Histidine kinase" evidence="11">
    <location>
        <begin position="431"/>
        <end position="644"/>
    </location>
</feature>
<dbReference type="Gene3D" id="1.10.287.130">
    <property type="match status" value="1"/>
</dbReference>